<accession>A0A401IS63</accession>
<name>A0A401IS63_9LACO</name>
<keyword evidence="1" id="KW-0812">Transmembrane</keyword>
<protein>
    <submittedName>
        <fullName evidence="2">Uncharacterized protein</fullName>
    </submittedName>
</protein>
<evidence type="ECO:0000313" key="2">
    <source>
        <dbReference type="EMBL" id="GBG94371.1"/>
    </source>
</evidence>
<comment type="caution">
    <text evidence="2">The sequence shown here is derived from an EMBL/GenBank/DDBJ whole genome shotgun (WGS) entry which is preliminary data.</text>
</comment>
<dbReference type="RefSeq" id="WP_229717940.1">
    <property type="nucleotide sequence ID" value="NZ_BFFP01000010.1"/>
</dbReference>
<sequence>MKLSITKKIAAFLILACATFAVLGYILYVCTYLVLNFNVETVLLAVITLPLFLFFFRFLWFEV</sequence>
<feature type="transmembrane region" description="Helical" evidence="1">
    <location>
        <begin position="41"/>
        <end position="60"/>
    </location>
</feature>
<evidence type="ECO:0000313" key="3">
    <source>
        <dbReference type="Proteomes" id="UP000286848"/>
    </source>
</evidence>
<dbReference type="Proteomes" id="UP000286848">
    <property type="component" value="Unassembled WGS sequence"/>
</dbReference>
<evidence type="ECO:0000256" key="1">
    <source>
        <dbReference type="SAM" id="Phobius"/>
    </source>
</evidence>
<keyword evidence="3" id="KW-1185">Reference proteome</keyword>
<dbReference type="EMBL" id="BFFP01000010">
    <property type="protein sequence ID" value="GBG94371.1"/>
    <property type="molecule type" value="Genomic_DNA"/>
</dbReference>
<feature type="transmembrane region" description="Helical" evidence="1">
    <location>
        <begin position="12"/>
        <end position="35"/>
    </location>
</feature>
<dbReference type="AlphaFoldDB" id="A0A401IS63"/>
<keyword evidence="1" id="KW-1133">Transmembrane helix</keyword>
<proteinExistence type="predicted"/>
<organism evidence="2 3">
    <name type="scientific">Ligilactobacillus salitolerans</name>
    <dbReference type="NCBI Taxonomy" id="1808352"/>
    <lineage>
        <taxon>Bacteria</taxon>
        <taxon>Bacillati</taxon>
        <taxon>Bacillota</taxon>
        <taxon>Bacilli</taxon>
        <taxon>Lactobacillales</taxon>
        <taxon>Lactobacillaceae</taxon>
        <taxon>Ligilactobacillus</taxon>
    </lineage>
</organism>
<reference evidence="2 3" key="1">
    <citation type="journal article" date="2019" name="Int. J. Syst. Evol. Microbiol.">
        <title>Lactobacillus salitolerans sp. nov., a novel lactic acid bacterium isolated from spent mushroom substrates.</title>
        <authorList>
            <person name="Tohno M."/>
            <person name="Tanizawa Y."/>
            <person name="Kojima Y."/>
            <person name="Sakamoto M."/>
            <person name="Nakamura Y."/>
            <person name="Ohkuma M."/>
            <person name="Kobayashi H."/>
        </authorList>
    </citation>
    <scope>NUCLEOTIDE SEQUENCE [LARGE SCALE GENOMIC DNA]</scope>
    <source>
        <strain evidence="2 3">YK43</strain>
    </source>
</reference>
<keyword evidence="1" id="KW-0472">Membrane</keyword>
<gene>
    <name evidence="2" type="ORF">LFYK43_08300</name>
</gene>